<protein>
    <recommendedName>
        <fullName evidence="4">DUF4345 domain-containing protein</fullName>
    </recommendedName>
</protein>
<dbReference type="EMBL" id="LMZQ01000003">
    <property type="protein sequence ID" value="KRT17353.1"/>
    <property type="molecule type" value="Genomic_DNA"/>
</dbReference>
<keyword evidence="1" id="KW-1133">Transmembrane helix</keyword>
<keyword evidence="1" id="KW-0472">Membrane</keyword>
<feature type="transmembrane region" description="Helical" evidence="1">
    <location>
        <begin position="42"/>
        <end position="65"/>
    </location>
</feature>
<feature type="transmembrane region" description="Helical" evidence="1">
    <location>
        <begin position="77"/>
        <end position="97"/>
    </location>
</feature>
<reference evidence="2 3" key="1">
    <citation type="submission" date="2015-11" db="EMBL/GenBank/DDBJ databases">
        <title>Sequence of Pedobacter ginsenosidimutans.</title>
        <authorList>
            <person name="Carson E."/>
            <person name="Keyser V."/>
            <person name="Newman J."/>
            <person name="Miller J."/>
        </authorList>
    </citation>
    <scope>NUCLEOTIDE SEQUENCE [LARGE SCALE GENOMIC DNA]</scope>
    <source>
        <strain evidence="2 3">KACC 14530</strain>
    </source>
</reference>
<evidence type="ECO:0000256" key="1">
    <source>
        <dbReference type="SAM" id="Phobius"/>
    </source>
</evidence>
<gene>
    <name evidence="2" type="ORF">ASU31_06695</name>
</gene>
<dbReference type="Proteomes" id="UP000051950">
    <property type="component" value="Unassembled WGS sequence"/>
</dbReference>
<dbReference type="STRING" id="687842.ASU31_06695"/>
<evidence type="ECO:0008006" key="4">
    <source>
        <dbReference type="Google" id="ProtNLM"/>
    </source>
</evidence>
<keyword evidence="1" id="KW-0812">Transmembrane</keyword>
<proteinExistence type="predicted"/>
<accession>A0A0T5VUN7</accession>
<name>A0A0T5VUN7_9SPHI</name>
<keyword evidence="3" id="KW-1185">Reference proteome</keyword>
<sequence length="132" mass="15600">MQIHLLIIGALLVVLALIHIIFPRYFNWESELKLLSLINRQMMLVHAFFIAFTVLLMGLLCLTSSNELIQTDLGRKISLGLGLFWTTRFFIQFFVYSRDLWKGKLFETTVHAMFSILWAYFSSVFLFIFFKY</sequence>
<organism evidence="2 3">
    <name type="scientific">Pedobacter ginsenosidimutans</name>
    <dbReference type="NCBI Taxonomy" id="687842"/>
    <lineage>
        <taxon>Bacteria</taxon>
        <taxon>Pseudomonadati</taxon>
        <taxon>Bacteroidota</taxon>
        <taxon>Sphingobacteriia</taxon>
        <taxon>Sphingobacteriales</taxon>
        <taxon>Sphingobacteriaceae</taxon>
        <taxon>Pedobacter</taxon>
    </lineage>
</organism>
<feature type="transmembrane region" description="Helical" evidence="1">
    <location>
        <begin position="5"/>
        <end position="22"/>
    </location>
</feature>
<dbReference type="AlphaFoldDB" id="A0A0T5VUN7"/>
<evidence type="ECO:0000313" key="3">
    <source>
        <dbReference type="Proteomes" id="UP000051950"/>
    </source>
</evidence>
<comment type="caution">
    <text evidence="2">The sequence shown here is derived from an EMBL/GenBank/DDBJ whole genome shotgun (WGS) entry which is preliminary data.</text>
</comment>
<evidence type="ECO:0000313" key="2">
    <source>
        <dbReference type="EMBL" id="KRT17353.1"/>
    </source>
</evidence>
<feature type="transmembrane region" description="Helical" evidence="1">
    <location>
        <begin position="109"/>
        <end position="130"/>
    </location>
</feature>